<dbReference type="InterPro" id="IPR036986">
    <property type="entry name" value="S4_RNA-bd_sf"/>
</dbReference>
<comment type="similarity">
    <text evidence="1 7">Belongs to the pseudouridine synthase RsuA family.</text>
</comment>
<accession>A0ABX7R414</accession>
<dbReference type="PANTHER" id="PTHR47683">
    <property type="entry name" value="PSEUDOURIDINE SYNTHASE FAMILY PROTEIN-RELATED"/>
    <property type="match status" value="1"/>
</dbReference>
<name>A0ABX7R414_9GAMM</name>
<dbReference type="InterPro" id="IPR018496">
    <property type="entry name" value="PsdUridine_synth_RsuA/RluB_CS"/>
</dbReference>
<keyword evidence="3 7" id="KW-0413">Isomerase</keyword>
<dbReference type="Gene3D" id="3.30.70.580">
    <property type="entry name" value="Pseudouridine synthase I, catalytic domain, N-terminal subdomain"/>
    <property type="match status" value="1"/>
</dbReference>
<reference evidence="9 10" key="1">
    <citation type="submission" date="2021-03" db="EMBL/GenBank/DDBJ databases">
        <title>Novel species identification of genus Shewanella.</title>
        <authorList>
            <person name="Liu G."/>
            <person name="Zhang Q."/>
        </authorList>
    </citation>
    <scope>NUCLEOTIDE SEQUENCE [LARGE SCALE GENOMIC DNA]</scope>
    <source>
        <strain evidence="9 10">FJAT-52962</strain>
    </source>
</reference>
<comment type="catalytic activity">
    <reaction evidence="4">
        <text>uridine(516) in 16S rRNA = pseudouridine(516) in 16S rRNA</text>
        <dbReference type="Rhea" id="RHEA:38867"/>
        <dbReference type="Rhea" id="RHEA-COMP:10089"/>
        <dbReference type="Rhea" id="RHEA-COMP:10090"/>
        <dbReference type="ChEBI" id="CHEBI:65314"/>
        <dbReference type="ChEBI" id="CHEBI:65315"/>
        <dbReference type="EC" id="5.4.99.19"/>
    </reaction>
</comment>
<dbReference type="CDD" id="cd00165">
    <property type="entry name" value="S4"/>
    <property type="match status" value="1"/>
</dbReference>
<evidence type="ECO:0000313" key="10">
    <source>
        <dbReference type="Proteomes" id="UP000663207"/>
    </source>
</evidence>
<dbReference type="PROSITE" id="PS01149">
    <property type="entry name" value="PSI_RSU"/>
    <property type="match status" value="1"/>
</dbReference>
<evidence type="ECO:0000256" key="6">
    <source>
        <dbReference type="PROSITE-ProRule" id="PRU00182"/>
    </source>
</evidence>
<organism evidence="9 10">
    <name type="scientific">Shewanella sedimentimangrovi</name>
    <dbReference type="NCBI Taxonomy" id="2814293"/>
    <lineage>
        <taxon>Bacteria</taxon>
        <taxon>Pseudomonadati</taxon>
        <taxon>Pseudomonadota</taxon>
        <taxon>Gammaproteobacteria</taxon>
        <taxon>Alteromonadales</taxon>
        <taxon>Shewanellaceae</taxon>
        <taxon>Shewanella</taxon>
    </lineage>
</organism>
<gene>
    <name evidence="9" type="ORF">JYB85_03555</name>
</gene>
<dbReference type="CDD" id="cd02553">
    <property type="entry name" value="PseudoU_synth_RsuA"/>
    <property type="match status" value="1"/>
</dbReference>
<comment type="function">
    <text evidence="5">Responsible for synthesis of pseudouridine from uracil-516 in 16S ribosomal RNA.</text>
</comment>
<dbReference type="Proteomes" id="UP000663207">
    <property type="component" value="Chromosome"/>
</dbReference>
<dbReference type="InterPro" id="IPR042092">
    <property type="entry name" value="PsdUridine_s_RsuA/RluB/E/F_cat"/>
</dbReference>
<evidence type="ECO:0000256" key="4">
    <source>
        <dbReference type="ARBA" id="ARBA00036749"/>
    </source>
</evidence>
<evidence type="ECO:0000256" key="3">
    <source>
        <dbReference type="ARBA" id="ARBA00023235"/>
    </source>
</evidence>
<dbReference type="EMBL" id="CP071502">
    <property type="protein sequence ID" value="QSX37930.1"/>
    <property type="molecule type" value="Genomic_DNA"/>
</dbReference>
<dbReference type="InterPro" id="IPR020094">
    <property type="entry name" value="TruA/RsuA/RluB/E/F_N"/>
</dbReference>
<dbReference type="SUPFAM" id="SSF55120">
    <property type="entry name" value="Pseudouridine synthase"/>
    <property type="match status" value="1"/>
</dbReference>
<keyword evidence="2 6" id="KW-0694">RNA-binding</keyword>
<evidence type="ECO:0000256" key="7">
    <source>
        <dbReference type="RuleBase" id="RU003887"/>
    </source>
</evidence>
<proteinExistence type="inferred from homology"/>
<evidence type="ECO:0000259" key="8">
    <source>
        <dbReference type="Pfam" id="PF00849"/>
    </source>
</evidence>
<dbReference type="RefSeq" id="WP_207381094.1">
    <property type="nucleotide sequence ID" value="NZ_CP071502.1"/>
</dbReference>
<dbReference type="NCBIfam" id="TIGR00093">
    <property type="entry name" value="pseudouridine synthase"/>
    <property type="match status" value="1"/>
</dbReference>
<evidence type="ECO:0000313" key="9">
    <source>
        <dbReference type="EMBL" id="QSX37930.1"/>
    </source>
</evidence>
<dbReference type="SUPFAM" id="SSF55174">
    <property type="entry name" value="Alpha-L RNA-binding motif"/>
    <property type="match status" value="1"/>
</dbReference>
<dbReference type="InterPro" id="IPR006145">
    <property type="entry name" value="PsdUridine_synth_RsuA/RluA"/>
</dbReference>
<dbReference type="PROSITE" id="PS50889">
    <property type="entry name" value="S4"/>
    <property type="match status" value="1"/>
</dbReference>
<feature type="domain" description="Pseudouridine synthase RsuA/RluA-like" evidence="8">
    <location>
        <begin position="66"/>
        <end position="194"/>
    </location>
</feature>
<protein>
    <recommendedName>
        <fullName evidence="7">Pseudouridine synthase</fullName>
        <ecNumber evidence="7">5.4.99.-</ecNumber>
    </recommendedName>
</protein>
<keyword evidence="10" id="KW-1185">Reference proteome</keyword>
<dbReference type="Pfam" id="PF00849">
    <property type="entry name" value="PseudoU_synth_2"/>
    <property type="match status" value="1"/>
</dbReference>
<dbReference type="InterPro" id="IPR000748">
    <property type="entry name" value="PsdUridine_synth_RsuA/RluB/E/F"/>
</dbReference>
<dbReference type="EC" id="5.4.99.-" evidence="7"/>
<dbReference type="InterPro" id="IPR050343">
    <property type="entry name" value="RsuA_PseudoU_synthase"/>
</dbReference>
<dbReference type="Gene3D" id="3.10.290.10">
    <property type="entry name" value="RNA-binding S4 domain"/>
    <property type="match status" value="1"/>
</dbReference>
<dbReference type="InterPro" id="IPR020103">
    <property type="entry name" value="PsdUridine_synth_cat_dom_sf"/>
</dbReference>
<evidence type="ECO:0000256" key="2">
    <source>
        <dbReference type="ARBA" id="ARBA00022884"/>
    </source>
</evidence>
<evidence type="ECO:0000256" key="1">
    <source>
        <dbReference type="ARBA" id="ARBA00008348"/>
    </source>
</evidence>
<dbReference type="PANTHER" id="PTHR47683:SF4">
    <property type="entry name" value="PSEUDOURIDINE SYNTHASE"/>
    <property type="match status" value="1"/>
</dbReference>
<evidence type="ECO:0000256" key="5">
    <source>
        <dbReference type="ARBA" id="ARBA00037590"/>
    </source>
</evidence>
<dbReference type="Gene3D" id="3.30.70.1560">
    <property type="entry name" value="Alpha-L RNA-binding motif"/>
    <property type="match status" value="1"/>
</dbReference>
<sequence>MRGKRGRLDRLLAVHLQIPRKRVRALLAEGRISLNGDTVSAPDLQVDEFCKLALDGELLLGWDPVYLMLHKPAGIISATSDAEQATLMQLLPEALHPGLHIVGRLDKHSSGLVLLTNDSRWSESLMQPDAHVPKLYRVTLANPVAPEAVQAFAEGMYFGFEDITTRPARLVIEAPRVALVELTEGRYHQIKRMFGRFRNPVVTLHRLKVGNISLDADLAPGQWRHLSAEEVADARKIVE</sequence>